<dbReference type="SUPFAM" id="SSF50249">
    <property type="entry name" value="Nucleic acid-binding proteins"/>
    <property type="match status" value="1"/>
</dbReference>
<dbReference type="GO" id="GO:0005524">
    <property type="term" value="F:ATP binding"/>
    <property type="evidence" value="ECO:0007669"/>
    <property type="project" value="UniProtKB-KW"/>
</dbReference>
<evidence type="ECO:0000256" key="5">
    <source>
        <dbReference type="ARBA" id="ARBA00022555"/>
    </source>
</evidence>
<evidence type="ECO:0000259" key="17">
    <source>
        <dbReference type="PROSITE" id="PS50886"/>
    </source>
</evidence>
<dbReference type="PROSITE" id="PS50886">
    <property type="entry name" value="TRBD"/>
    <property type="match status" value="1"/>
</dbReference>
<dbReference type="FunFam" id="2.40.50.140:FF:000047">
    <property type="entry name" value="tyrosine--tRNA ligase, cytoplasmic isoform X2"/>
    <property type="match status" value="1"/>
</dbReference>
<dbReference type="AlphaFoldDB" id="A0A8C4FER2"/>
<dbReference type="PANTHER" id="PTHR11586:SF43">
    <property type="entry name" value="TYROSINE--TRNA LIGASE, CYTOPLASMIC"/>
    <property type="match status" value="1"/>
</dbReference>
<dbReference type="CDD" id="cd02799">
    <property type="entry name" value="tRNA_bind_EMAP-II_like"/>
    <property type="match status" value="1"/>
</dbReference>
<dbReference type="FunFam" id="1.10.240.10:FF:000004">
    <property type="entry name" value="Tyrosine--tRNA ligase"/>
    <property type="match status" value="1"/>
</dbReference>
<accession>A0A8C4FER2</accession>
<keyword evidence="4" id="KW-0963">Cytoplasm</keyword>
<sequence length="482" mass="53758">MADQLSPDEKFDLVTRNLQVTILFADLHAYLDNMKAPWELLELRVKYYEQVIKAMLESIGVPLDKLKFVKGTDYQLSREYTLDVYRLSSMVTEHDAKKAGAEVVKQVEHPLLSGLLYPGLQALDEEYLKVDAQFGGVDQRKIFTLAEKYLPSLGYAKRAHLMNPMVPGLTGTKMSSSEEESKIDLLDSKEDVKKKLKKAFCEPGNIQNNGVLSFVKYVLFPLRGEFCIKRDPKWGGDKIYTGFEEVEKDFAEETIHPGDLKASVETALNQLLEPIRKKFESPELRKLTNSAYPNPSKTKGAKAGGGGGGGGGEDDELAPSRLDIRVGKIISVEKHPDADSLYLEKIDVGEPEPRTVVSGLVAYVSQEDLQDRLVLLLCNLKPQKMRGIESQAMLLCASIEGDPRRVEPLDPPEGSSPGEQVFVEGYETGKPDDKLNPKKKVWEKLQVDLKISDECVAQWKDQHLMTKLGQITCKTLKGGNIS</sequence>
<dbReference type="GO" id="GO:0000049">
    <property type="term" value="F:tRNA binding"/>
    <property type="evidence" value="ECO:0007669"/>
    <property type="project" value="UniProtKB-UniRule"/>
</dbReference>
<dbReference type="InterPro" id="IPR002547">
    <property type="entry name" value="tRNA-bd_dom"/>
</dbReference>
<keyword evidence="12" id="KW-0539">Nucleus</keyword>
<evidence type="ECO:0000256" key="9">
    <source>
        <dbReference type="ARBA" id="ARBA00022884"/>
    </source>
</evidence>
<dbReference type="Proteomes" id="UP000694389">
    <property type="component" value="Unassembled WGS sequence"/>
</dbReference>
<dbReference type="PRINTS" id="PR01040">
    <property type="entry name" value="TRNASYNTHTYR"/>
</dbReference>
<keyword evidence="11 15" id="KW-0030">Aminoacyl-tRNA synthetase</keyword>
<comment type="subcellular location">
    <subcellularLocation>
        <location evidence="2">Cytoplasm</location>
    </subcellularLocation>
    <subcellularLocation>
        <location evidence="1">Nucleus</location>
    </subcellularLocation>
</comment>
<dbReference type="Gene3D" id="1.10.240.10">
    <property type="entry name" value="Tyrosyl-Transfer RNA Synthetase"/>
    <property type="match status" value="1"/>
</dbReference>
<dbReference type="NCBIfam" id="TIGR00234">
    <property type="entry name" value="tyrS"/>
    <property type="match status" value="1"/>
</dbReference>
<evidence type="ECO:0000256" key="16">
    <source>
        <dbReference type="SAM" id="MobiDB-lite"/>
    </source>
</evidence>
<dbReference type="GO" id="GO:0006437">
    <property type="term" value="P:tyrosyl-tRNA aminoacylation"/>
    <property type="evidence" value="ECO:0007669"/>
    <property type="project" value="InterPro"/>
</dbReference>
<protein>
    <recommendedName>
        <fullName evidence="15">Tyrosine--tRNA ligase</fullName>
        <ecNumber evidence="15">6.1.1.1</ecNumber>
    </recommendedName>
    <alternativeName>
        <fullName evidence="15">Tyrosyl-tRNA synthetase</fullName>
    </alternativeName>
</protein>
<evidence type="ECO:0000256" key="7">
    <source>
        <dbReference type="ARBA" id="ARBA00022741"/>
    </source>
</evidence>
<evidence type="ECO:0000256" key="8">
    <source>
        <dbReference type="ARBA" id="ARBA00022840"/>
    </source>
</evidence>
<dbReference type="GO" id="GO:0005634">
    <property type="term" value="C:nucleus"/>
    <property type="evidence" value="ECO:0007669"/>
    <property type="project" value="UniProtKB-SubCell"/>
</dbReference>
<reference evidence="18" key="1">
    <citation type="submission" date="2025-08" db="UniProtKB">
        <authorList>
            <consortium name="Ensembl"/>
        </authorList>
    </citation>
    <scope>IDENTIFICATION</scope>
</reference>
<evidence type="ECO:0000256" key="4">
    <source>
        <dbReference type="ARBA" id="ARBA00022490"/>
    </source>
</evidence>
<dbReference type="Ensembl" id="ENSDLAT00005033203.2">
    <property type="protein sequence ID" value="ENSDLAP00005031079.2"/>
    <property type="gene ID" value="ENSDLAG00005013913.2"/>
</dbReference>
<evidence type="ECO:0000256" key="13">
    <source>
        <dbReference type="ARBA" id="ARBA00048400"/>
    </source>
</evidence>
<keyword evidence="7 15" id="KW-0547">Nucleotide-binding</keyword>
<dbReference type="InterPro" id="IPR012340">
    <property type="entry name" value="NA-bd_OB-fold"/>
</dbReference>
<evidence type="ECO:0000256" key="11">
    <source>
        <dbReference type="ARBA" id="ARBA00023146"/>
    </source>
</evidence>
<dbReference type="GO" id="GO:0005737">
    <property type="term" value="C:cytoplasm"/>
    <property type="evidence" value="ECO:0007669"/>
    <property type="project" value="UniProtKB-SubCell"/>
</dbReference>
<comment type="catalytic activity">
    <reaction evidence="13">
        <text>tRNA(Tyr) + L-tyrosine + ATP = L-tyrosyl-tRNA(Tyr) + AMP + diphosphate + H(+)</text>
        <dbReference type="Rhea" id="RHEA:10220"/>
        <dbReference type="Rhea" id="RHEA-COMP:9706"/>
        <dbReference type="Rhea" id="RHEA-COMP:9707"/>
        <dbReference type="ChEBI" id="CHEBI:15378"/>
        <dbReference type="ChEBI" id="CHEBI:30616"/>
        <dbReference type="ChEBI" id="CHEBI:33019"/>
        <dbReference type="ChEBI" id="CHEBI:58315"/>
        <dbReference type="ChEBI" id="CHEBI:78442"/>
        <dbReference type="ChEBI" id="CHEBI:78536"/>
        <dbReference type="ChEBI" id="CHEBI:456215"/>
        <dbReference type="EC" id="6.1.1.1"/>
    </reaction>
    <physiologicalReaction direction="left-to-right" evidence="13">
        <dbReference type="Rhea" id="RHEA:10221"/>
    </physiologicalReaction>
</comment>
<evidence type="ECO:0000256" key="2">
    <source>
        <dbReference type="ARBA" id="ARBA00004496"/>
    </source>
</evidence>
<dbReference type="GeneTree" id="ENSGT00940000156949"/>
<evidence type="ECO:0000256" key="14">
    <source>
        <dbReference type="PROSITE-ProRule" id="PRU00209"/>
    </source>
</evidence>
<evidence type="ECO:0000313" key="18">
    <source>
        <dbReference type="Ensembl" id="ENSDLAP00005031079.2"/>
    </source>
</evidence>
<keyword evidence="10 15" id="KW-0648">Protein biosynthesis</keyword>
<reference evidence="18" key="2">
    <citation type="submission" date="2025-09" db="UniProtKB">
        <authorList>
            <consortium name="Ensembl"/>
        </authorList>
    </citation>
    <scope>IDENTIFICATION</scope>
</reference>
<proteinExistence type="inferred from homology"/>
<keyword evidence="8 15" id="KW-0067">ATP-binding</keyword>
<name>A0A8C4FER2_DICLA</name>
<comment type="similarity">
    <text evidence="3 15">Belongs to the class-I aminoacyl-tRNA synthetase family.</text>
</comment>
<dbReference type="InterPro" id="IPR002305">
    <property type="entry name" value="aa-tRNA-synth_Ic"/>
</dbReference>
<evidence type="ECO:0000256" key="12">
    <source>
        <dbReference type="ARBA" id="ARBA00023242"/>
    </source>
</evidence>
<keyword evidence="9 14" id="KW-0694">RNA-binding</keyword>
<evidence type="ECO:0000256" key="1">
    <source>
        <dbReference type="ARBA" id="ARBA00004123"/>
    </source>
</evidence>
<evidence type="ECO:0000256" key="6">
    <source>
        <dbReference type="ARBA" id="ARBA00022598"/>
    </source>
</evidence>
<dbReference type="EC" id="6.1.1.1" evidence="15"/>
<evidence type="ECO:0000256" key="15">
    <source>
        <dbReference type="RuleBase" id="RU361234"/>
    </source>
</evidence>
<feature type="region of interest" description="Disordered" evidence="16">
    <location>
        <begin position="284"/>
        <end position="318"/>
    </location>
</feature>
<dbReference type="PANTHER" id="PTHR11586">
    <property type="entry name" value="TRNA-AMINOACYLATION COFACTOR ARC1 FAMILY MEMBER"/>
    <property type="match status" value="1"/>
</dbReference>
<dbReference type="InterPro" id="IPR002307">
    <property type="entry name" value="Tyr-tRNA-ligase"/>
</dbReference>
<gene>
    <name evidence="18" type="primary">yars1</name>
</gene>
<dbReference type="InterPro" id="IPR014729">
    <property type="entry name" value="Rossmann-like_a/b/a_fold"/>
</dbReference>
<dbReference type="Pfam" id="PF01588">
    <property type="entry name" value="tRNA_bind"/>
    <property type="match status" value="1"/>
</dbReference>
<dbReference type="Gene3D" id="3.40.50.620">
    <property type="entry name" value="HUPs"/>
    <property type="match status" value="1"/>
</dbReference>
<evidence type="ECO:0000256" key="3">
    <source>
        <dbReference type="ARBA" id="ARBA00005594"/>
    </source>
</evidence>
<dbReference type="GO" id="GO:0004831">
    <property type="term" value="F:tyrosine-tRNA ligase activity"/>
    <property type="evidence" value="ECO:0007669"/>
    <property type="project" value="UniProtKB-EC"/>
</dbReference>
<dbReference type="Pfam" id="PF00579">
    <property type="entry name" value="tRNA-synt_1b"/>
    <property type="match status" value="1"/>
</dbReference>
<keyword evidence="19" id="KW-1185">Reference proteome</keyword>
<feature type="compositionally biased region" description="Polar residues" evidence="16">
    <location>
        <begin position="287"/>
        <end position="297"/>
    </location>
</feature>
<keyword evidence="6 15" id="KW-0436">Ligase</keyword>
<feature type="domain" description="TRNA-binding" evidence="17">
    <location>
        <begin position="318"/>
        <end position="422"/>
    </location>
</feature>
<dbReference type="NCBIfam" id="NF006330">
    <property type="entry name" value="PRK08560.1"/>
    <property type="match status" value="1"/>
</dbReference>
<evidence type="ECO:0000256" key="10">
    <source>
        <dbReference type="ARBA" id="ARBA00022917"/>
    </source>
</evidence>
<dbReference type="SUPFAM" id="SSF52374">
    <property type="entry name" value="Nucleotidylyl transferase"/>
    <property type="match status" value="1"/>
</dbReference>
<organism evidence="18 19">
    <name type="scientific">Dicentrarchus labrax</name>
    <name type="common">European seabass</name>
    <name type="synonym">Morone labrax</name>
    <dbReference type="NCBI Taxonomy" id="13489"/>
    <lineage>
        <taxon>Eukaryota</taxon>
        <taxon>Metazoa</taxon>
        <taxon>Chordata</taxon>
        <taxon>Craniata</taxon>
        <taxon>Vertebrata</taxon>
        <taxon>Euteleostomi</taxon>
        <taxon>Actinopterygii</taxon>
        <taxon>Neopterygii</taxon>
        <taxon>Teleostei</taxon>
        <taxon>Neoteleostei</taxon>
        <taxon>Acanthomorphata</taxon>
        <taxon>Eupercaria</taxon>
        <taxon>Moronidae</taxon>
        <taxon>Dicentrarchus</taxon>
    </lineage>
</organism>
<evidence type="ECO:0000313" key="19">
    <source>
        <dbReference type="Proteomes" id="UP000694389"/>
    </source>
</evidence>
<dbReference type="Gene3D" id="2.40.50.140">
    <property type="entry name" value="Nucleic acid-binding proteins"/>
    <property type="match status" value="1"/>
</dbReference>
<feature type="compositionally biased region" description="Gly residues" evidence="16">
    <location>
        <begin position="302"/>
        <end position="311"/>
    </location>
</feature>
<dbReference type="InterPro" id="IPR051270">
    <property type="entry name" value="Tyrosine-tRNA_ligase_regulator"/>
</dbReference>
<keyword evidence="5 14" id="KW-0820">tRNA-binding</keyword>